<name>A0AAV7D0I2_ENGPU</name>
<dbReference type="EMBL" id="WNYA01000002">
    <property type="protein sequence ID" value="KAG8590930.1"/>
    <property type="molecule type" value="Genomic_DNA"/>
</dbReference>
<evidence type="ECO:0000313" key="2">
    <source>
        <dbReference type="Proteomes" id="UP000824782"/>
    </source>
</evidence>
<accession>A0AAV7D0I2</accession>
<comment type="caution">
    <text evidence="1">The sequence shown here is derived from an EMBL/GenBank/DDBJ whole genome shotgun (WGS) entry which is preliminary data.</text>
</comment>
<proteinExistence type="predicted"/>
<keyword evidence="2" id="KW-1185">Reference proteome</keyword>
<sequence>VSEVMWSTNYIIPPLELLPGETYCVKVGVYDTMMVKPFSPEQCFTAPPKAPPYNVRMDALDLMYLLRWDWDFERSPDVTFSVDSW</sequence>
<protein>
    <submittedName>
        <fullName evidence="1">Uncharacterized protein</fullName>
    </submittedName>
</protein>
<evidence type="ECO:0000313" key="1">
    <source>
        <dbReference type="EMBL" id="KAG8590930.1"/>
    </source>
</evidence>
<organism evidence="1 2">
    <name type="scientific">Engystomops pustulosus</name>
    <name type="common">Tungara frog</name>
    <name type="synonym">Physalaemus pustulosus</name>
    <dbReference type="NCBI Taxonomy" id="76066"/>
    <lineage>
        <taxon>Eukaryota</taxon>
        <taxon>Metazoa</taxon>
        <taxon>Chordata</taxon>
        <taxon>Craniata</taxon>
        <taxon>Vertebrata</taxon>
        <taxon>Euteleostomi</taxon>
        <taxon>Amphibia</taxon>
        <taxon>Batrachia</taxon>
        <taxon>Anura</taxon>
        <taxon>Neobatrachia</taxon>
        <taxon>Hyloidea</taxon>
        <taxon>Leptodactylidae</taxon>
        <taxon>Leiuperinae</taxon>
        <taxon>Engystomops</taxon>
    </lineage>
</organism>
<feature type="non-terminal residue" evidence="1">
    <location>
        <position position="1"/>
    </location>
</feature>
<reference evidence="1" key="1">
    <citation type="thesis" date="2020" institute="ProQuest LLC" country="789 East Eisenhower Parkway, Ann Arbor, MI, USA">
        <title>Comparative Genomics and Chromosome Evolution.</title>
        <authorList>
            <person name="Mudd A.B."/>
        </authorList>
    </citation>
    <scope>NUCLEOTIDE SEQUENCE</scope>
    <source>
        <strain evidence="1">237g6f4</strain>
        <tissue evidence="1">Blood</tissue>
    </source>
</reference>
<dbReference type="Proteomes" id="UP000824782">
    <property type="component" value="Unassembled WGS sequence"/>
</dbReference>
<gene>
    <name evidence="1" type="ORF">GDO81_006975</name>
</gene>
<dbReference type="AlphaFoldDB" id="A0AAV7D0I2"/>